<organism evidence="2 3">
    <name type="scientific">Fukomys damarensis</name>
    <name type="common">Damaraland mole rat</name>
    <name type="synonym">Cryptomys damarensis</name>
    <dbReference type="NCBI Taxonomy" id="885580"/>
    <lineage>
        <taxon>Eukaryota</taxon>
        <taxon>Metazoa</taxon>
        <taxon>Chordata</taxon>
        <taxon>Craniata</taxon>
        <taxon>Vertebrata</taxon>
        <taxon>Euteleostomi</taxon>
        <taxon>Mammalia</taxon>
        <taxon>Eutheria</taxon>
        <taxon>Euarchontoglires</taxon>
        <taxon>Glires</taxon>
        <taxon>Rodentia</taxon>
        <taxon>Hystricomorpha</taxon>
        <taxon>Bathyergidae</taxon>
        <taxon>Fukomys</taxon>
    </lineage>
</organism>
<protein>
    <submittedName>
        <fullName evidence="2">Uncharacterized protein</fullName>
    </submittedName>
</protein>
<dbReference type="EMBL" id="KN123184">
    <property type="protein sequence ID" value="KFO26476.1"/>
    <property type="molecule type" value="Genomic_DNA"/>
</dbReference>
<evidence type="ECO:0000256" key="1">
    <source>
        <dbReference type="SAM" id="MobiDB-lite"/>
    </source>
</evidence>
<evidence type="ECO:0000313" key="3">
    <source>
        <dbReference type="Proteomes" id="UP000028990"/>
    </source>
</evidence>
<gene>
    <name evidence="2" type="ORF">H920_12152</name>
</gene>
<reference evidence="2 3" key="1">
    <citation type="submission" date="2013-11" db="EMBL/GenBank/DDBJ databases">
        <title>The Damaraland mole rat (Fukomys damarensis) genome and evolution of African mole rats.</title>
        <authorList>
            <person name="Gladyshev V.N."/>
            <person name="Fang X."/>
        </authorList>
    </citation>
    <scope>NUCLEOTIDE SEQUENCE [LARGE SCALE GENOMIC DNA]</scope>
    <source>
        <tissue evidence="2">Liver</tissue>
    </source>
</reference>
<name>A0A091DUJ1_FUKDA</name>
<dbReference type="Proteomes" id="UP000028990">
    <property type="component" value="Unassembled WGS sequence"/>
</dbReference>
<sequence length="133" mass="14712">MVSPQTQFKEEKKEPFGFEGVGATKAADVLQLLHLLHRSKLSSSSRLLSIPPPRRQSKVSLPRGFSILLSVKLQPDMSRSESSRSLVSGAVSSVDSVGHGEQQRKKKEREDSSATLQPGHWKTYLDRSPCLTL</sequence>
<dbReference type="AlphaFoldDB" id="A0A091DUJ1"/>
<feature type="region of interest" description="Disordered" evidence="1">
    <location>
        <begin position="74"/>
        <end position="121"/>
    </location>
</feature>
<keyword evidence="3" id="KW-1185">Reference proteome</keyword>
<evidence type="ECO:0000313" key="2">
    <source>
        <dbReference type="EMBL" id="KFO26476.1"/>
    </source>
</evidence>
<accession>A0A091DUJ1</accession>
<feature type="compositionally biased region" description="Low complexity" evidence="1">
    <location>
        <begin position="83"/>
        <end position="100"/>
    </location>
</feature>
<proteinExistence type="predicted"/>